<dbReference type="GO" id="GO:0003676">
    <property type="term" value="F:nucleic acid binding"/>
    <property type="evidence" value="ECO:0007669"/>
    <property type="project" value="InterPro"/>
</dbReference>
<gene>
    <name evidence="3" type="ORF">Sangu_1725700</name>
</gene>
<sequence length="587" mass="66603">MLVLAPVEAADDPKLIDLNWCDFHIHIHGLPLGKMNQDVASYIGRKLGKVKEVDKDSSGDIWGSSVRIRVSIDITKPLKRALKLRTVLGDEHLVTFTYERLPNFCYLCGCLGHLARQCETQLQDDFRDPRENSPYGNWLCAALAWLVAPSLPPGAPFNPNQSLPLLTGVRPYLVLLAPLQQQTVLTQLRFSRQRRLHQKFFHLPPNRLSSQVARPWRFKEAWLQSPQCEQVVAAGWSMALGDSRMTGITNQIACCQAKLKQWSKTTFCKDKKRVQLLESKLGRLLQGPFTPESNADIAAIRKELESFAAHEETAWRQRSKILWLWEGDRNTGFFHRKASYRFRTSSILRIRNLEGDWVYMEDDIRNCISSYFGTVYASTYPSLEAIAKGTEHVRTIIDASMRDDLLQPFTASEVTKALFEMASLKSPGPDAIANRMKPILDRIISPSQSAFVPGRLISDNILLAFELNHFLNSKSRGEQGWMALKLDVSKAYDKVEWSFLEQKLSALYCSRLRRRVGLGELRFVGVPLQSRTFCQASLESSLTVREILDTYQGASGQEINFSKSSMAFSRNTKEDMCCAITSDLTIR</sequence>
<dbReference type="PANTHER" id="PTHR31286:SF167">
    <property type="entry name" value="OS09G0268800 PROTEIN"/>
    <property type="match status" value="1"/>
</dbReference>
<accession>A0AAW2M4R1</accession>
<reference evidence="3" key="2">
    <citation type="journal article" date="2024" name="Plant">
        <title>Genomic evolution and insights into agronomic trait innovations of Sesamum species.</title>
        <authorList>
            <person name="Miao H."/>
            <person name="Wang L."/>
            <person name="Qu L."/>
            <person name="Liu H."/>
            <person name="Sun Y."/>
            <person name="Le M."/>
            <person name="Wang Q."/>
            <person name="Wei S."/>
            <person name="Zheng Y."/>
            <person name="Lin W."/>
            <person name="Duan Y."/>
            <person name="Cao H."/>
            <person name="Xiong S."/>
            <person name="Wang X."/>
            <person name="Wei L."/>
            <person name="Li C."/>
            <person name="Ma Q."/>
            <person name="Ju M."/>
            <person name="Zhao R."/>
            <person name="Li G."/>
            <person name="Mu C."/>
            <person name="Tian Q."/>
            <person name="Mei H."/>
            <person name="Zhang T."/>
            <person name="Gao T."/>
            <person name="Zhang H."/>
        </authorList>
    </citation>
    <scope>NUCLEOTIDE SEQUENCE</scope>
    <source>
        <strain evidence="3">G01</strain>
    </source>
</reference>
<feature type="domain" description="CCHC-type" evidence="2">
    <location>
        <begin position="105"/>
        <end position="118"/>
    </location>
</feature>
<proteinExistence type="predicted"/>
<evidence type="ECO:0000313" key="3">
    <source>
        <dbReference type="EMBL" id="KAL0326477.1"/>
    </source>
</evidence>
<comment type="caution">
    <text evidence="3">The sequence shown here is derived from an EMBL/GenBank/DDBJ whole genome shotgun (WGS) entry which is preliminary data.</text>
</comment>
<dbReference type="AlphaFoldDB" id="A0AAW2M4R1"/>
<dbReference type="PROSITE" id="PS50158">
    <property type="entry name" value="ZF_CCHC"/>
    <property type="match status" value="1"/>
</dbReference>
<dbReference type="GO" id="GO:0008270">
    <property type="term" value="F:zinc ion binding"/>
    <property type="evidence" value="ECO:0007669"/>
    <property type="project" value="UniProtKB-KW"/>
</dbReference>
<keyword evidence="1" id="KW-0862">Zinc</keyword>
<name>A0AAW2M4R1_9LAMI</name>
<organism evidence="3">
    <name type="scientific">Sesamum angustifolium</name>
    <dbReference type="NCBI Taxonomy" id="2727405"/>
    <lineage>
        <taxon>Eukaryota</taxon>
        <taxon>Viridiplantae</taxon>
        <taxon>Streptophyta</taxon>
        <taxon>Embryophyta</taxon>
        <taxon>Tracheophyta</taxon>
        <taxon>Spermatophyta</taxon>
        <taxon>Magnoliopsida</taxon>
        <taxon>eudicotyledons</taxon>
        <taxon>Gunneridae</taxon>
        <taxon>Pentapetalae</taxon>
        <taxon>asterids</taxon>
        <taxon>lamiids</taxon>
        <taxon>Lamiales</taxon>
        <taxon>Pedaliaceae</taxon>
        <taxon>Sesamum</taxon>
    </lineage>
</organism>
<dbReference type="Pfam" id="PF14392">
    <property type="entry name" value="zf-CCHC_4"/>
    <property type="match status" value="1"/>
</dbReference>
<dbReference type="EMBL" id="JACGWK010000011">
    <property type="protein sequence ID" value="KAL0326477.1"/>
    <property type="molecule type" value="Genomic_DNA"/>
</dbReference>
<dbReference type="Pfam" id="PF00078">
    <property type="entry name" value="RVT_1"/>
    <property type="match status" value="1"/>
</dbReference>
<evidence type="ECO:0000259" key="2">
    <source>
        <dbReference type="PROSITE" id="PS50158"/>
    </source>
</evidence>
<dbReference type="InterPro" id="IPR025836">
    <property type="entry name" value="Zn_knuckle_CX2CX4HX4C"/>
</dbReference>
<dbReference type="InterPro" id="IPR040256">
    <property type="entry name" value="At4g02000-like"/>
</dbReference>
<evidence type="ECO:0000256" key="1">
    <source>
        <dbReference type="PROSITE-ProRule" id="PRU00047"/>
    </source>
</evidence>
<dbReference type="InterPro" id="IPR000477">
    <property type="entry name" value="RT_dom"/>
</dbReference>
<dbReference type="PANTHER" id="PTHR31286">
    <property type="entry name" value="GLYCINE-RICH CELL WALL STRUCTURAL PROTEIN 1.8-LIKE"/>
    <property type="match status" value="1"/>
</dbReference>
<keyword evidence="1" id="KW-0863">Zinc-finger</keyword>
<protein>
    <recommendedName>
        <fullName evidence="2">CCHC-type domain-containing protein</fullName>
    </recommendedName>
</protein>
<reference evidence="3" key="1">
    <citation type="submission" date="2020-06" db="EMBL/GenBank/DDBJ databases">
        <authorList>
            <person name="Li T."/>
            <person name="Hu X."/>
            <person name="Zhang T."/>
            <person name="Song X."/>
            <person name="Zhang H."/>
            <person name="Dai N."/>
            <person name="Sheng W."/>
            <person name="Hou X."/>
            <person name="Wei L."/>
        </authorList>
    </citation>
    <scope>NUCLEOTIDE SEQUENCE</scope>
    <source>
        <strain evidence="3">G01</strain>
        <tissue evidence="3">Leaf</tissue>
    </source>
</reference>
<dbReference type="InterPro" id="IPR001878">
    <property type="entry name" value="Znf_CCHC"/>
</dbReference>
<keyword evidence="1" id="KW-0479">Metal-binding</keyword>